<feature type="compositionally biased region" description="Low complexity" evidence="1">
    <location>
        <begin position="37"/>
        <end position="47"/>
    </location>
</feature>
<protein>
    <submittedName>
        <fullName evidence="2">Uncharacterized protein</fullName>
    </submittedName>
</protein>
<proteinExistence type="predicted"/>
<dbReference type="SUPFAM" id="SSF50494">
    <property type="entry name" value="Trypsin-like serine proteases"/>
    <property type="match status" value="1"/>
</dbReference>
<dbReference type="InterPro" id="IPR009003">
    <property type="entry name" value="Peptidase_S1_PA"/>
</dbReference>
<dbReference type="Proteomes" id="UP000247811">
    <property type="component" value="Unassembled WGS sequence"/>
</dbReference>
<dbReference type="EMBL" id="QJJS01000007">
    <property type="protein sequence ID" value="PXW96108.1"/>
    <property type="molecule type" value="Genomic_DNA"/>
</dbReference>
<organism evidence="2 3">
    <name type="scientific">Sphaerotilus hippei</name>
    <dbReference type="NCBI Taxonomy" id="744406"/>
    <lineage>
        <taxon>Bacteria</taxon>
        <taxon>Pseudomonadati</taxon>
        <taxon>Pseudomonadota</taxon>
        <taxon>Betaproteobacteria</taxon>
        <taxon>Burkholderiales</taxon>
        <taxon>Sphaerotilaceae</taxon>
        <taxon>Sphaerotilus</taxon>
    </lineage>
</organism>
<keyword evidence="3" id="KW-1185">Reference proteome</keyword>
<dbReference type="Gene3D" id="2.40.10.10">
    <property type="entry name" value="Trypsin-like serine proteases"/>
    <property type="match status" value="1"/>
</dbReference>
<name>A0A318H0D5_9BURK</name>
<sequence length="392" mass="40046">MATKKPQGEFQSPGTESEAPASSDDLSGFESPDQGEDAMSAEASEAEVGTWVSGVDSQILGVKTELEKLLVSMSGESTGARSQSELEANIVGVGIGMGDGTSVAASGGAPGDPVLEVYTLEPASAAETRARLASVAGIAALADSDFPILSVHTGAIDAQPHRMRLRAAPGGISCGHHAITAGTLGCLVRGRSAPRSNRLMVLSNNHVLANTNGGPLGAAILQPGPYDGGRHPADQIAILERYVPINFAAGASNRVDCATGWAWADRVRRELMYVSGGVVRYFRVGATPVAPQVGMPVGKSGRTTQLTSGRITAVGVTINVNYGSGRVAHFVNQIAVRAASGDFSAGGDSGSLIWTWDARRAPVALLFAGGGGTTFASLIGTTLAALDVQLVV</sequence>
<evidence type="ECO:0000256" key="1">
    <source>
        <dbReference type="SAM" id="MobiDB-lite"/>
    </source>
</evidence>
<dbReference type="OrthoDB" id="104542at2"/>
<feature type="region of interest" description="Disordered" evidence="1">
    <location>
        <begin position="1"/>
        <end position="49"/>
    </location>
</feature>
<accession>A0A318H0D5</accession>
<comment type="caution">
    <text evidence="2">The sequence shown here is derived from an EMBL/GenBank/DDBJ whole genome shotgun (WGS) entry which is preliminary data.</text>
</comment>
<evidence type="ECO:0000313" key="2">
    <source>
        <dbReference type="EMBL" id="PXW96108.1"/>
    </source>
</evidence>
<dbReference type="RefSeq" id="WP_110400537.1">
    <property type="nucleotide sequence ID" value="NZ_QJJS01000007.1"/>
</dbReference>
<dbReference type="InterPro" id="IPR043504">
    <property type="entry name" value="Peptidase_S1_PA_chymotrypsin"/>
</dbReference>
<evidence type="ECO:0000313" key="3">
    <source>
        <dbReference type="Proteomes" id="UP000247811"/>
    </source>
</evidence>
<reference evidence="2 3" key="1">
    <citation type="submission" date="2018-05" db="EMBL/GenBank/DDBJ databases">
        <title>Genomic Encyclopedia of Type Strains, Phase IV (KMG-IV): sequencing the most valuable type-strain genomes for metagenomic binning, comparative biology and taxonomic classification.</title>
        <authorList>
            <person name="Goeker M."/>
        </authorList>
    </citation>
    <scope>NUCLEOTIDE SEQUENCE [LARGE SCALE GENOMIC DNA]</scope>
    <source>
        <strain evidence="2 3">DSM 566</strain>
    </source>
</reference>
<dbReference type="AlphaFoldDB" id="A0A318H0D5"/>
<gene>
    <name evidence="2" type="ORF">C7444_10714</name>
</gene>